<evidence type="ECO:0000313" key="3">
    <source>
        <dbReference type="Proteomes" id="UP000663874"/>
    </source>
</evidence>
<keyword evidence="1" id="KW-1133">Transmembrane helix</keyword>
<dbReference type="Proteomes" id="UP000663874">
    <property type="component" value="Unassembled WGS sequence"/>
</dbReference>
<gene>
    <name evidence="2" type="ORF">FNK824_LOCUS42527</name>
</gene>
<proteinExistence type="predicted"/>
<dbReference type="EMBL" id="CAJOBE010050869">
    <property type="protein sequence ID" value="CAF4356784.1"/>
    <property type="molecule type" value="Genomic_DNA"/>
</dbReference>
<dbReference type="AlphaFoldDB" id="A0A820LG32"/>
<keyword evidence="1" id="KW-0812">Transmembrane</keyword>
<reference evidence="2" key="1">
    <citation type="submission" date="2021-02" db="EMBL/GenBank/DDBJ databases">
        <authorList>
            <person name="Nowell W R."/>
        </authorList>
    </citation>
    <scope>NUCLEOTIDE SEQUENCE</scope>
</reference>
<keyword evidence="1" id="KW-0472">Membrane</keyword>
<accession>A0A820LG32</accession>
<protein>
    <submittedName>
        <fullName evidence="2">Uncharacterized protein</fullName>
    </submittedName>
</protein>
<feature type="transmembrane region" description="Helical" evidence="1">
    <location>
        <begin position="70"/>
        <end position="88"/>
    </location>
</feature>
<feature type="non-terminal residue" evidence="2">
    <location>
        <position position="94"/>
    </location>
</feature>
<sequence>MEHETYQFILYGIAFGVFFVEIFIVLLLPNQLLANLIEKSFAIIRPDKQQFMVNFYGIEINFLSSRRFRLSLAFQLAAVIWIISLLLFDGCIFQ</sequence>
<feature type="transmembrane region" description="Helical" evidence="1">
    <location>
        <begin position="6"/>
        <end position="28"/>
    </location>
</feature>
<evidence type="ECO:0000313" key="2">
    <source>
        <dbReference type="EMBL" id="CAF4356784.1"/>
    </source>
</evidence>
<evidence type="ECO:0000256" key="1">
    <source>
        <dbReference type="SAM" id="Phobius"/>
    </source>
</evidence>
<name>A0A820LG32_9BILA</name>
<comment type="caution">
    <text evidence="2">The sequence shown here is derived from an EMBL/GenBank/DDBJ whole genome shotgun (WGS) entry which is preliminary data.</text>
</comment>
<organism evidence="2 3">
    <name type="scientific">Rotaria sordida</name>
    <dbReference type="NCBI Taxonomy" id="392033"/>
    <lineage>
        <taxon>Eukaryota</taxon>
        <taxon>Metazoa</taxon>
        <taxon>Spiralia</taxon>
        <taxon>Gnathifera</taxon>
        <taxon>Rotifera</taxon>
        <taxon>Eurotatoria</taxon>
        <taxon>Bdelloidea</taxon>
        <taxon>Philodinida</taxon>
        <taxon>Philodinidae</taxon>
        <taxon>Rotaria</taxon>
    </lineage>
</organism>